<dbReference type="OrthoDB" id="2675409at2759"/>
<proteinExistence type="predicted"/>
<reference evidence="2 3" key="1">
    <citation type="submission" date="2014-04" db="EMBL/GenBank/DDBJ databases">
        <authorList>
            <consortium name="DOE Joint Genome Institute"/>
            <person name="Kuo A."/>
            <person name="Kohler A."/>
            <person name="Jargeat P."/>
            <person name="Nagy L.G."/>
            <person name="Floudas D."/>
            <person name="Copeland A."/>
            <person name="Barry K.W."/>
            <person name="Cichocki N."/>
            <person name="Veneault-Fourrey C."/>
            <person name="LaButti K."/>
            <person name="Lindquist E.A."/>
            <person name="Lipzen A."/>
            <person name="Lundell T."/>
            <person name="Morin E."/>
            <person name="Murat C."/>
            <person name="Sun H."/>
            <person name="Tunlid A."/>
            <person name="Henrissat B."/>
            <person name="Grigoriev I.V."/>
            <person name="Hibbett D.S."/>
            <person name="Martin F."/>
            <person name="Nordberg H.P."/>
            <person name="Cantor M.N."/>
            <person name="Hua S.X."/>
        </authorList>
    </citation>
    <scope>NUCLEOTIDE SEQUENCE [LARGE SCALE GENOMIC DNA]</scope>
    <source>
        <strain evidence="2 3">Ve08.2h10</strain>
    </source>
</reference>
<feature type="region of interest" description="Disordered" evidence="1">
    <location>
        <begin position="145"/>
        <end position="171"/>
    </location>
</feature>
<dbReference type="EMBL" id="KN826082">
    <property type="protein sequence ID" value="KIK80171.1"/>
    <property type="molecule type" value="Genomic_DNA"/>
</dbReference>
<feature type="non-terminal residue" evidence="2">
    <location>
        <position position="1"/>
    </location>
</feature>
<dbReference type="InParanoid" id="A0A0D0D8U7"/>
<accession>A0A0D0D8U7</accession>
<dbReference type="AlphaFoldDB" id="A0A0D0D8U7"/>
<reference evidence="3" key="2">
    <citation type="submission" date="2015-01" db="EMBL/GenBank/DDBJ databases">
        <title>Evolutionary Origins and Diversification of the Mycorrhizal Mutualists.</title>
        <authorList>
            <consortium name="DOE Joint Genome Institute"/>
            <consortium name="Mycorrhizal Genomics Consortium"/>
            <person name="Kohler A."/>
            <person name="Kuo A."/>
            <person name="Nagy L.G."/>
            <person name="Floudas D."/>
            <person name="Copeland A."/>
            <person name="Barry K.W."/>
            <person name="Cichocki N."/>
            <person name="Veneault-Fourrey C."/>
            <person name="LaButti K."/>
            <person name="Lindquist E.A."/>
            <person name="Lipzen A."/>
            <person name="Lundell T."/>
            <person name="Morin E."/>
            <person name="Murat C."/>
            <person name="Riley R."/>
            <person name="Ohm R."/>
            <person name="Sun H."/>
            <person name="Tunlid A."/>
            <person name="Henrissat B."/>
            <person name="Grigoriev I.V."/>
            <person name="Hibbett D.S."/>
            <person name="Martin F."/>
        </authorList>
    </citation>
    <scope>NUCLEOTIDE SEQUENCE [LARGE SCALE GENOMIC DNA]</scope>
    <source>
        <strain evidence="3">Ve08.2h10</strain>
    </source>
</reference>
<organism evidence="2 3">
    <name type="scientific">Paxillus rubicundulus Ve08.2h10</name>
    <dbReference type="NCBI Taxonomy" id="930991"/>
    <lineage>
        <taxon>Eukaryota</taxon>
        <taxon>Fungi</taxon>
        <taxon>Dikarya</taxon>
        <taxon>Basidiomycota</taxon>
        <taxon>Agaricomycotina</taxon>
        <taxon>Agaricomycetes</taxon>
        <taxon>Agaricomycetidae</taxon>
        <taxon>Boletales</taxon>
        <taxon>Paxilineae</taxon>
        <taxon>Paxillaceae</taxon>
        <taxon>Paxillus</taxon>
    </lineage>
</organism>
<name>A0A0D0D8U7_9AGAM</name>
<gene>
    <name evidence="2" type="ORF">PAXRUDRAFT_159356</name>
</gene>
<protein>
    <submittedName>
        <fullName evidence="2">Uncharacterized protein</fullName>
    </submittedName>
</protein>
<dbReference type="HOGENOM" id="CLU_133581_0_0_1"/>
<evidence type="ECO:0000256" key="1">
    <source>
        <dbReference type="SAM" id="MobiDB-lite"/>
    </source>
</evidence>
<sequence>CPKFPDSEWNNIILGKLVNLNTVFSGMFTSQSDERHKEKFGDLKITCGVSSSPSKTILTGQDWHTAWVHTACVYWFAFPHQASELKCYREYLTQKFAHHEQHFHGRVIKFDKSICKQVGSSQQHELTNPHANLFESHFLPSGKQFTETPTASKPKKSSSSLSSVTIKDEAC</sequence>
<evidence type="ECO:0000313" key="3">
    <source>
        <dbReference type="Proteomes" id="UP000054538"/>
    </source>
</evidence>
<evidence type="ECO:0000313" key="2">
    <source>
        <dbReference type="EMBL" id="KIK80171.1"/>
    </source>
</evidence>
<dbReference type="STRING" id="930991.A0A0D0D8U7"/>
<dbReference type="Proteomes" id="UP000054538">
    <property type="component" value="Unassembled WGS sequence"/>
</dbReference>
<keyword evidence="3" id="KW-1185">Reference proteome</keyword>